<gene>
    <name evidence="1" type="ORF">FBBNIHIM_03735</name>
</gene>
<keyword evidence="2" id="KW-1185">Reference proteome</keyword>
<dbReference type="Pfam" id="PF03891">
    <property type="entry name" value="DUF333"/>
    <property type="match status" value="1"/>
</dbReference>
<comment type="caution">
    <text evidence="1">The sequence shown here is derived from an EMBL/GenBank/DDBJ whole genome shotgun (WGS) entry which is preliminary data.</text>
</comment>
<evidence type="ECO:0000313" key="2">
    <source>
        <dbReference type="Proteomes" id="UP001152651"/>
    </source>
</evidence>
<protein>
    <submittedName>
        <fullName evidence="1">DUF333 domain-containing protein</fullName>
    </submittedName>
</protein>
<reference evidence="1" key="1">
    <citation type="submission" date="2022-05" db="EMBL/GenBank/DDBJ databases">
        <authorList>
            <person name="Blom J."/>
        </authorList>
    </citation>
    <scope>NUCLEOTIDE SEQUENCE</scope>
    <source>
        <strain evidence="1">Type strain: CPO20170097</strain>
    </source>
</reference>
<organism evidence="1 2">
    <name type="scientific">Pseudocitrobacter vendiensis</name>
    <dbReference type="NCBI Taxonomy" id="2488306"/>
    <lineage>
        <taxon>Bacteria</taxon>
        <taxon>Pseudomonadati</taxon>
        <taxon>Pseudomonadota</taxon>
        <taxon>Gammaproteobacteria</taxon>
        <taxon>Enterobacterales</taxon>
        <taxon>Enterobacteriaceae</taxon>
        <taxon>Pseudocitrobacter</taxon>
    </lineage>
</organism>
<dbReference type="InterPro" id="IPR005590">
    <property type="entry name" value="DUF333"/>
</dbReference>
<dbReference type="PANTHER" id="PTHR38008:SF2">
    <property type="entry name" value="HEMOLYSIN"/>
    <property type="match status" value="1"/>
</dbReference>
<accession>A0ABM9F580</accession>
<evidence type="ECO:0000313" key="1">
    <source>
        <dbReference type="EMBL" id="CAH6635924.1"/>
    </source>
</evidence>
<dbReference type="PROSITE" id="PS51257">
    <property type="entry name" value="PROKAR_LIPOPROTEIN"/>
    <property type="match status" value="1"/>
</dbReference>
<name>A0ABM9F580_9ENTR</name>
<sequence>MEFKVKPHLKGKSMSKQYLIGAALLLAGCAQQQPDVPPPPKQVGMANPASVYCVEKGGKLIAQKSAQGESNLCQLPGGERVDEWTLWRRDHPQKQ</sequence>
<dbReference type="EMBL" id="CALSBS010000002">
    <property type="protein sequence ID" value="CAH6635924.1"/>
    <property type="molecule type" value="Genomic_DNA"/>
</dbReference>
<dbReference type="Proteomes" id="UP001152651">
    <property type="component" value="Unassembled WGS sequence"/>
</dbReference>
<dbReference type="PANTHER" id="PTHR38008">
    <property type="entry name" value="HEMOLYSIN-RELATED"/>
    <property type="match status" value="1"/>
</dbReference>
<proteinExistence type="predicted"/>